<protein>
    <submittedName>
        <fullName evidence="1">Uncharacterized protein</fullName>
    </submittedName>
</protein>
<reference evidence="1" key="1">
    <citation type="submission" date="2023-04" db="EMBL/GenBank/DDBJ databases">
        <title>Draft Genome sequencing of Naganishia species isolated from polar environments using Oxford Nanopore Technology.</title>
        <authorList>
            <person name="Leo P."/>
            <person name="Venkateswaran K."/>
        </authorList>
    </citation>
    <scope>NUCLEOTIDE SEQUENCE</scope>
    <source>
        <strain evidence="1">MNA-CCFEE 5261</strain>
    </source>
</reference>
<name>A0ACC2W6H5_9TREE</name>
<gene>
    <name evidence="1" type="ORF">QFC19_003026</name>
</gene>
<accession>A0ACC2W6H5</accession>
<proteinExistence type="predicted"/>
<evidence type="ECO:0000313" key="2">
    <source>
        <dbReference type="Proteomes" id="UP001241377"/>
    </source>
</evidence>
<sequence length="1137" mass="124135">MPDQSFPDGPASSANAQRYLASKHPAGQMDSQSSNEKTVYQNPGYQPTTQEMESWLKQDGTMSGEQRAWIDPVQCSSYLQSLRLSPQQGELTYPQTSQVPNSVGPDQQNLSLGMNMGDHRMPGIQSVPHSAHSTQSSMQNFPQSARQQPSSDAQFVYPVTGYHNSQFTSQPLLASGEFSNLSAADLDTLNGYVFNMDPSWTTSMASPTGFTGTNGQTHDFALWSNGQVGSDNLLIPGTAAMSSSGYMADVQHSELDVQKQLWQIANPHFGNMQNNQLNYQDNTMPIHGQSTQTAIEIKQCIPDSNGKGNPANRSTANTLPLKAQASSHPSENDTMQAQYWNSNVYQPGSMNQLNLQLNPGHHSQISPGEPHQQQSNPTHVPPNSVLAPSTRPTSNSAMNSVFPVKQKNPQQQQVVYAVPQSLNSAQHDSARTSAYAPPLQQTHYASQPMQNYTNATAPPNPQFGAYAIPVPSDSINVGVHPAISNSAGYLKHTAITHHLGNLSLGSGEFASSHSIMRNLQQYMSTSSRYALGERRIVIHTPRVGQKSYGTEKRFLCPPPTASIIGLPWWQPEEDGKLRSPSINISLTGENSVPASMPFWTTVQNQVHEESSKLRLTAEERPFLGKVSNKSLHISDGTEPKEDKKPRNVKAVMAIHIRDRDGQPGTEIGSFESREIKIVSKPSKKRSSARTSELFLQHGTLVTLFNRIKAQTSTTKFLAISPNLRQFKGSDGKPLPLSPNFATTENGFIADQNSWDPFTIWLVDPNKPQIRIDNYPESDTFFPPPSDVITIPTSGVAPIICFNNTVRLQCQVTGLITPVMVIRKIDGPQTVQAFEGTRKENELSKCPVNEQPGDPVCQLHKIAFELYASPVAPHSPVYGLDIRSPGSWLSCDQEGIAFRPGISARTWMTAASTTSSRSSLQLSSSLPPSPGTHMSALQPMTPRSVTSHNLPSAPESPVNVYSPSFQAPSSDYFAARRQHNSASSTPYVIHSPLPTPGEDLTESNGPGPHRRRRTSSGASFASTRASNLSAPIMRPPPPRKRGSQQSIHGGERKDNEHDALLWTIDVSESATWTIVGAETKTYTFWIPPDVKTLSCPITPFPTLNKYIPPGVAAETGHNVDKRYPGQFTSLVEAPLATL</sequence>
<keyword evidence="2" id="KW-1185">Reference proteome</keyword>
<dbReference type="Proteomes" id="UP001241377">
    <property type="component" value="Unassembled WGS sequence"/>
</dbReference>
<dbReference type="EMBL" id="JASBWR010000028">
    <property type="protein sequence ID" value="KAJ9106714.1"/>
    <property type="molecule type" value="Genomic_DNA"/>
</dbReference>
<evidence type="ECO:0000313" key="1">
    <source>
        <dbReference type="EMBL" id="KAJ9106714.1"/>
    </source>
</evidence>
<organism evidence="1 2">
    <name type="scientific">Naganishia cerealis</name>
    <dbReference type="NCBI Taxonomy" id="610337"/>
    <lineage>
        <taxon>Eukaryota</taxon>
        <taxon>Fungi</taxon>
        <taxon>Dikarya</taxon>
        <taxon>Basidiomycota</taxon>
        <taxon>Agaricomycotina</taxon>
        <taxon>Tremellomycetes</taxon>
        <taxon>Filobasidiales</taxon>
        <taxon>Filobasidiaceae</taxon>
        <taxon>Naganishia</taxon>
    </lineage>
</organism>
<comment type="caution">
    <text evidence="1">The sequence shown here is derived from an EMBL/GenBank/DDBJ whole genome shotgun (WGS) entry which is preliminary data.</text>
</comment>